<proteinExistence type="predicted"/>
<dbReference type="EMBL" id="PDCG01000001">
    <property type="protein sequence ID" value="RBP98466.1"/>
    <property type="molecule type" value="Genomic_DNA"/>
</dbReference>
<dbReference type="RefSeq" id="WP_113859440.1">
    <property type="nucleotide sequence ID" value="NZ_PDCG01000001.1"/>
</dbReference>
<dbReference type="InterPro" id="IPR021145">
    <property type="entry name" value="Portal_protein_SPP1_Gp6-like"/>
</dbReference>
<evidence type="ECO:0008006" key="4">
    <source>
        <dbReference type="Google" id="ProtNLM"/>
    </source>
</evidence>
<gene>
    <name evidence="2" type="ORF">CRD60_00960</name>
</gene>
<feature type="compositionally biased region" description="Basic and acidic residues" evidence="1">
    <location>
        <begin position="482"/>
        <end position="507"/>
    </location>
</feature>
<protein>
    <recommendedName>
        <fullName evidence="4">Phage portal protein</fullName>
    </recommendedName>
</protein>
<dbReference type="AlphaFoldDB" id="A0A366K9R3"/>
<dbReference type="Proteomes" id="UP000252530">
    <property type="component" value="Unassembled WGS sequence"/>
</dbReference>
<reference evidence="2 3" key="1">
    <citation type="submission" date="2017-10" db="EMBL/GenBank/DDBJ databases">
        <title>Bifidobacterium xylocopum sp. nov. and Bifidobacterium aemilianum sp. nov., from the carpenter bee (Xylocopa violacea) digestive tract.</title>
        <authorList>
            <person name="Alberoni D."/>
            <person name="Baffoni L."/>
            <person name="Di Gioia D."/>
            <person name="Gaggia F."/>
            <person name="Biavati B."/>
        </authorList>
    </citation>
    <scope>NUCLEOTIDE SEQUENCE [LARGE SCALE GENOMIC DNA]</scope>
    <source>
        <strain evidence="2 3">XV10</strain>
    </source>
</reference>
<feature type="region of interest" description="Disordered" evidence="1">
    <location>
        <begin position="469"/>
        <end position="519"/>
    </location>
</feature>
<keyword evidence="3" id="KW-1185">Reference proteome</keyword>
<dbReference type="OrthoDB" id="1780383at2"/>
<comment type="caution">
    <text evidence="2">The sequence shown here is derived from an EMBL/GenBank/DDBJ whole genome shotgun (WGS) entry which is preliminary data.</text>
</comment>
<evidence type="ECO:0000313" key="3">
    <source>
        <dbReference type="Proteomes" id="UP000252530"/>
    </source>
</evidence>
<name>A0A366K9R3_9BIFI</name>
<evidence type="ECO:0000256" key="1">
    <source>
        <dbReference type="SAM" id="MobiDB-lite"/>
    </source>
</evidence>
<dbReference type="Pfam" id="PF05133">
    <property type="entry name" value="SPP1_portal"/>
    <property type="match status" value="1"/>
</dbReference>
<accession>A0A366K9R3</accession>
<sequence>MSDVLMGDYRRSGLGFNLPEHIQGIDEDTYDLLAQLVVIWNRKRSRNLLRSAYVDGKHRLDHVGFSIPPSMRDMEEIVGWPDKAVSAHAERCMFDGFVSRTMPQDPFDLSGLMADNRFDVEIPQAIRSSMIHSVSFLSVTRGDERSGEPPVLVMPHSAEWSSALWDFRRRALKGAMVVNDVDSYGTPTMITVFTPEEIVTCRKGTGWYVESATRHGLGRVPVESLTYRPEIDRPFGRSVVSRAVMSITDDAMRTVLRTEVSAEFYSAPQLFLMGADPESFTDDQGNPIPMWEMVLGRINAVSKDDEGDVPSLQQIGQQSVQPHIMQLQQLAARFAGETNVPVSSLGIVAENSQSAEAMMAAQKDLVVDCSAANRSYGSALKRIAQDMVMLRDGLAEPTDELRSLEVKWRNPAMPSVIDAGDAMIKLISAFPWMADTVVALEQVGFNDEQISRLLSERRRNEAKDQLDTVLGRLSGGQGDDDQSGRDQAEQGPAEDRGPGDSGDEKPAEGPQGNGPGMAA</sequence>
<evidence type="ECO:0000313" key="2">
    <source>
        <dbReference type="EMBL" id="RBP98466.1"/>
    </source>
</evidence>
<organism evidence="2 3">
    <name type="scientific">Bifidobacterium aemilianum</name>
    <dbReference type="NCBI Taxonomy" id="2493120"/>
    <lineage>
        <taxon>Bacteria</taxon>
        <taxon>Bacillati</taxon>
        <taxon>Actinomycetota</taxon>
        <taxon>Actinomycetes</taxon>
        <taxon>Bifidobacteriales</taxon>
        <taxon>Bifidobacteriaceae</taxon>
        <taxon>Bifidobacterium</taxon>
    </lineage>
</organism>